<feature type="region of interest" description="Disordered" evidence="12">
    <location>
        <begin position="1"/>
        <end position="20"/>
    </location>
</feature>
<evidence type="ECO:0000256" key="5">
    <source>
        <dbReference type="ARBA" id="ARBA00039112"/>
    </source>
</evidence>
<evidence type="ECO:0000256" key="9">
    <source>
        <dbReference type="ARBA" id="ARBA00047885"/>
    </source>
</evidence>
<evidence type="ECO:0000256" key="8">
    <source>
        <dbReference type="ARBA" id="ARBA00047306"/>
    </source>
</evidence>
<evidence type="ECO:0000313" key="13">
    <source>
        <dbReference type="EMBL" id="VDM39936.1"/>
    </source>
</evidence>
<dbReference type="CDD" id="cd02440">
    <property type="entry name" value="AdoMet_MTases"/>
    <property type="match status" value="1"/>
</dbReference>
<evidence type="ECO:0000256" key="1">
    <source>
        <dbReference type="ARBA" id="ARBA00009059"/>
    </source>
</evidence>
<keyword evidence="3" id="KW-0808">Transferase</keyword>
<dbReference type="PIRSF" id="PIRSF016958">
    <property type="entry name" value="DUF858_MeTrfase_lik"/>
    <property type="match status" value="1"/>
</dbReference>
<gene>
    <name evidence="13" type="ORF">TCNE_LOCUS8615</name>
</gene>
<evidence type="ECO:0000256" key="7">
    <source>
        <dbReference type="ARBA" id="ARBA00043129"/>
    </source>
</evidence>
<evidence type="ECO:0000256" key="10">
    <source>
        <dbReference type="ARBA" id="ARBA00048167"/>
    </source>
</evidence>
<dbReference type="GO" id="GO:0005737">
    <property type="term" value="C:cytoplasm"/>
    <property type="evidence" value="ECO:0007669"/>
    <property type="project" value="TreeGrafter"/>
</dbReference>
<reference evidence="13 14" key="2">
    <citation type="submission" date="2018-11" db="EMBL/GenBank/DDBJ databases">
        <authorList>
            <consortium name="Pathogen Informatics"/>
        </authorList>
    </citation>
    <scope>NUCLEOTIDE SEQUENCE [LARGE SCALE GENOMIC DNA]</scope>
</reference>
<evidence type="ECO:0000313" key="14">
    <source>
        <dbReference type="Proteomes" id="UP000050794"/>
    </source>
</evidence>
<keyword evidence="2" id="KW-0489">Methyltransferase</keyword>
<name>A0A183UJE5_TOXCA</name>
<proteinExistence type="inferred from homology"/>
<feature type="binding site" evidence="11">
    <location>
        <position position="143"/>
    </location>
    <ligand>
        <name>S-adenosyl-L-methionine</name>
        <dbReference type="ChEBI" id="CHEBI:59789"/>
    </ligand>
</feature>
<dbReference type="Proteomes" id="UP000050794">
    <property type="component" value="Unassembled WGS sequence"/>
</dbReference>
<dbReference type="Gene3D" id="3.40.50.150">
    <property type="entry name" value="Vaccinia Virus protein VP39"/>
    <property type="match status" value="2"/>
</dbReference>
<dbReference type="InterPro" id="IPR008576">
    <property type="entry name" value="MeTrfase_NTM1"/>
</dbReference>
<sequence>MVSSSTKEQTPEEGSEKKDVYEKVPNKHSLYESTKTASTLTRMFCEAEAYWANISCDVDGMLGGFGHLHIPDMVDSKRFISHLKAKHCLINFERAIDCGCGIGRVTKHLLLPLFKTVDMVDVTKNFIADFEPQEHYYDLIWVQWVTGHLTDEDFERFFRRCREGLREGGCIVLKENVTSSQDKYDFDSEDNSWTRPKDRIVELLRSAGLKLLADRKQTHFPRGMLPVYMFAVN</sequence>
<dbReference type="EMBL" id="UYWY01019954">
    <property type="protein sequence ID" value="VDM39936.1"/>
    <property type="molecule type" value="Genomic_DNA"/>
</dbReference>
<reference evidence="15" key="1">
    <citation type="submission" date="2016-06" db="UniProtKB">
        <authorList>
            <consortium name="WormBaseParasite"/>
        </authorList>
    </citation>
    <scope>IDENTIFICATION</scope>
</reference>
<dbReference type="PANTHER" id="PTHR12753">
    <property type="entry name" value="AD-003 - RELATED"/>
    <property type="match status" value="1"/>
</dbReference>
<evidence type="ECO:0000256" key="4">
    <source>
        <dbReference type="ARBA" id="ARBA00022691"/>
    </source>
</evidence>
<dbReference type="GO" id="GO:0032259">
    <property type="term" value="P:methylation"/>
    <property type="evidence" value="ECO:0007669"/>
    <property type="project" value="UniProtKB-KW"/>
</dbReference>
<dbReference type="AlphaFoldDB" id="A0A183UJE5"/>
<organism evidence="14 15">
    <name type="scientific">Toxocara canis</name>
    <name type="common">Canine roundworm</name>
    <dbReference type="NCBI Taxonomy" id="6265"/>
    <lineage>
        <taxon>Eukaryota</taxon>
        <taxon>Metazoa</taxon>
        <taxon>Ecdysozoa</taxon>
        <taxon>Nematoda</taxon>
        <taxon>Chromadorea</taxon>
        <taxon>Rhabditida</taxon>
        <taxon>Spirurina</taxon>
        <taxon>Ascaridomorpha</taxon>
        <taxon>Ascaridoidea</taxon>
        <taxon>Toxocaridae</taxon>
        <taxon>Toxocara</taxon>
    </lineage>
</organism>
<comment type="catalytic activity">
    <reaction evidence="9">
        <text>N-terminal L-prolyl-L-prolyl-L-lysyl-[protein] + 2 S-adenosyl-L-methionine = N-terminal N,N-dimethyl-L-prolyl-L-prolyl-L-lysyl-[protein] + 2 S-adenosyl-L-homocysteine + 2 H(+)</text>
        <dbReference type="Rhea" id="RHEA:54736"/>
        <dbReference type="Rhea" id="RHEA-COMP:13787"/>
        <dbReference type="Rhea" id="RHEA-COMP:13974"/>
        <dbReference type="ChEBI" id="CHEBI:15378"/>
        <dbReference type="ChEBI" id="CHEBI:57856"/>
        <dbReference type="ChEBI" id="CHEBI:59789"/>
        <dbReference type="ChEBI" id="CHEBI:138059"/>
        <dbReference type="ChEBI" id="CHEBI:138318"/>
        <dbReference type="EC" id="2.1.1.244"/>
    </reaction>
</comment>
<dbReference type="WBParaSite" id="TCNE_0000861501-mRNA-1">
    <property type="protein sequence ID" value="TCNE_0000861501-mRNA-1"/>
    <property type="gene ID" value="TCNE_0000861501"/>
</dbReference>
<feature type="binding site" evidence="11">
    <location>
        <position position="99"/>
    </location>
    <ligand>
        <name>S-adenosyl-L-methionine</name>
        <dbReference type="ChEBI" id="CHEBI:59789"/>
    </ligand>
</feature>
<comment type="catalytic activity">
    <reaction evidence="10">
        <text>N-terminal L-alanyl-L-prolyl-L-lysyl-[protein] + 3 S-adenosyl-L-methionine = N-terminal N,N,N-trimethyl-L-alanyl-L-prolyl-L-lysyl-[protein] + 3 S-adenosyl-L-homocysteine + 3 H(+)</text>
        <dbReference type="Rhea" id="RHEA:54712"/>
        <dbReference type="Rhea" id="RHEA-COMP:13785"/>
        <dbReference type="Rhea" id="RHEA-COMP:13971"/>
        <dbReference type="ChEBI" id="CHEBI:15378"/>
        <dbReference type="ChEBI" id="CHEBI:57856"/>
        <dbReference type="ChEBI" id="CHEBI:59789"/>
        <dbReference type="ChEBI" id="CHEBI:138057"/>
        <dbReference type="ChEBI" id="CHEBI:138315"/>
        <dbReference type="EC" id="2.1.1.244"/>
    </reaction>
</comment>
<keyword evidence="14" id="KW-1185">Reference proteome</keyword>
<feature type="binding site" evidence="11">
    <location>
        <begin position="121"/>
        <end position="123"/>
    </location>
    <ligand>
        <name>S-adenosyl-L-methionine</name>
        <dbReference type="ChEBI" id="CHEBI:59789"/>
    </ligand>
</feature>
<accession>A0A183UJE5</accession>
<dbReference type="GO" id="GO:0071885">
    <property type="term" value="F:N-terminal protein N-methyltransferase activity"/>
    <property type="evidence" value="ECO:0007669"/>
    <property type="project" value="UniProtKB-EC"/>
</dbReference>
<feature type="binding site" evidence="11">
    <location>
        <position position="104"/>
    </location>
    <ligand>
        <name>S-adenosyl-L-methionine</name>
        <dbReference type="ChEBI" id="CHEBI:59789"/>
    </ligand>
</feature>
<dbReference type="InterPro" id="IPR029063">
    <property type="entry name" value="SAM-dependent_MTases_sf"/>
</dbReference>
<keyword evidence="4 11" id="KW-0949">S-adenosyl-L-methionine</keyword>
<evidence type="ECO:0000256" key="6">
    <source>
        <dbReference type="ARBA" id="ARBA00039449"/>
    </source>
</evidence>
<dbReference type="PANTHER" id="PTHR12753:SF0">
    <property type="entry name" value="ALPHA N-TERMINAL PROTEIN METHYLTRANSFERASE 1"/>
    <property type="match status" value="1"/>
</dbReference>
<evidence type="ECO:0000256" key="12">
    <source>
        <dbReference type="SAM" id="MobiDB-lite"/>
    </source>
</evidence>
<comment type="similarity">
    <text evidence="1">Belongs to the methyltransferase superfamily. NTM1 family.</text>
</comment>
<comment type="catalytic activity">
    <reaction evidence="8">
        <text>N-terminal L-seryl-L-prolyl-L-lysyl-[protein] + 3 S-adenosyl-L-methionine = N-terminal N,N,N-trimethyl-L-seryl-L-prolyl-L-lysyl-[protein] + 3 S-adenosyl-L-homocysteine + 3 H(+)</text>
        <dbReference type="Rhea" id="RHEA:54724"/>
        <dbReference type="Rhea" id="RHEA-COMP:13789"/>
        <dbReference type="Rhea" id="RHEA-COMP:13973"/>
        <dbReference type="ChEBI" id="CHEBI:15378"/>
        <dbReference type="ChEBI" id="CHEBI:57856"/>
        <dbReference type="ChEBI" id="CHEBI:59789"/>
        <dbReference type="ChEBI" id="CHEBI:138061"/>
        <dbReference type="ChEBI" id="CHEBI:138317"/>
        <dbReference type="EC" id="2.1.1.244"/>
    </reaction>
</comment>
<evidence type="ECO:0000313" key="15">
    <source>
        <dbReference type="WBParaSite" id="TCNE_0000861501-mRNA-1"/>
    </source>
</evidence>
<dbReference type="EC" id="2.1.1.244" evidence="5"/>
<evidence type="ECO:0000256" key="2">
    <source>
        <dbReference type="ARBA" id="ARBA00022603"/>
    </source>
</evidence>
<evidence type="ECO:0000256" key="3">
    <source>
        <dbReference type="ARBA" id="ARBA00022679"/>
    </source>
</evidence>
<evidence type="ECO:0000256" key="11">
    <source>
        <dbReference type="PIRSR" id="PIRSR016958-1"/>
    </source>
</evidence>
<dbReference type="SUPFAM" id="SSF53335">
    <property type="entry name" value="S-adenosyl-L-methionine-dependent methyltransferases"/>
    <property type="match status" value="1"/>
</dbReference>
<protein>
    <recommendedName>
        <fullName evidence="6">Alpha N-terminal protein methyltransferase 1</fullName>
        <ecNumber evidence="5">2.1.1.244</ecNumber>
    </recommendedName>
    <alternativeName>
        <fullName evidence="7">X-Pro-Lys N-terminal protein methyltransferase 1</fullName>
    </alternativeName>
</protein>
<dbReference type="Pfam" id="PF05891">
    <property type="entry name" value="Methyltransf_PK"/>
    <property type="match status" value="1"/>
</dbReference>